<feature type="transmembrane region" description="Helical" evidence="2">
    <location>
        <begin position="288"/>
        <end position="308"/>
    </location>
</feature>
<dbReference type="AlphaFoldDB" id="A0A7U3VM28"/>
<dbReference type="EMBL" id="AP018365">
    <property type="protein sequence ID" value="BBA96148.1"/>
    <property type="molecule type" value="Genomic_DNA"/>
</dbReference>
<feature type="region of interest" description="Disordered" evidence="1">
    <location>
        <begin position="352"/>
        <end position="383"/>
    </location>
</feature>
<dbReference type="InterPro" id="IPR002656">
    <property type="entry name" value="Acyl_transf_3_dom"/>
</dbReference>
<feature type="transmembrane region" description="Helical" evidence="2">
    <location>
        <begin position="199"/>
        <end position="214"/>
    </location>
</feature>
<keyword evidence="5" id="KW-1185">Reference proteome</keyword>
<dbReference type="GO" id="GO:0016020">
    <property type="term" value="C:membrane"/>
    <property type="evidence" value="ECO:0007669"/>
    <property type="project" value="TreeGrafter"/>
</dbReference>
<dbReference type="PANTHER" id="PTHR23028:SF53">
    <property type="entry name" value="ACYL_TRANSF_3 DOMAIN-CONTAINING PROTEIN"/>
    <property type="match status" value="1"/>
</dbReference>
<dbReference type="InterPro" id="IPR050879">
    <property type="entry name" value="Acyltransferase_3"/>
</dbReference>
<keyword evidence="2" id="KW-1133">Transmembrane helix</keyword>
<dbReference type="GO" id="GO:0016747">
    <property type="term" value="F:acyltransferase activity, transferring groups other than amino-acyl groups"/>
    <property type="evidence" value="ECO:0007669"/>
    <property type="project" value="InterPro"/>
</dbReference>
<feature type="transmembrane region" description="Helical" evidence="2">
    <location>
        <begin position="258"/>
        <end position="276"/>
    </location>
</feature>
<organism evidence="4 5">
    <name type="scientific">Actinacidiphila reveromycinica</name>
    <dbReference type="NCBI Taxonomy" id="659352"/>
    <lineage>
        <taxon>Bacteria</taxon>
        <taxon>Bacillati</taxon>
        <taxon>Actinomycetota</taxon>
        <taxon>Actinomycetes</taxon>
        <taxon>Kitasatosporales</taxon>
        <taxon>Streptomycetaceae</taxon>
        <taxon>Actinacidiphila</taxon>
    </lineage>
</organism>
<dbReference type="GO" id="GO:0009103">
    <property type="term" value="P:lipopolysaccharide biosynthetic process"/>
    <property type="evidence" value="ECO:0007669"/>
    <property type="project" value="TreeGrafter"/>
</dbReference>
<keyword evidence="4" id="KW-0808">Transferase</keyword>
<dbReference type="PANTHER" id="PTHR23028">
    <property type="entry name" value="ACETYLTRANSFERASE"/>
    <property type="match status" value="1"/>
</dbReference>
<reference evidence="4 5" key="4">
    <citation type="journal article" date="2020" name="Sci. Rep.">
        <title>beta-carboline chemical signals induce reveromycin production through a LuxR family regulator in Streptomyces sp. SN-593.</title>
        <authorList>
            <person name="Panthee S."/>
            <person name="Kito N."/>
            <person name="Hayashi T."/>
            <person name="Shimizu T."/>
            <person name="Ishikawa J."/>
            <person name="Hamamoto H."/>
            <person name="Osada H."/>
            <person name="Takahashi S."/>
        </authorList>
    </citation>
    <scope>NUCLEOTIDE SEQUENCE [LARGE SCALE GENOMIC DNA]</scope>
    <source>
        <strain evidence="4 5">SN-593</strain>
    </source>
</reference>
<accession>A0A7U3VM28</accession>
<protein>
    <submittedName>
        <fullName evidence="4">Putative acyltransferase family protein</fullName>
    </submittedName>
</protein>
<dbReference type="Proteomes" id="UP000595703">
    <property type="component" value="Chromosome"/>
</dbReference>
<evidence type="ECO:0000256" key="2">
    <source>
        <dbReference type="SAM" id="Phobius"/>
    </source>
</evidence>
<keyword evidence="2" id="KW-0812">Transmembrane</keyword>
<feature type="domain" description="Acyltransferase 3" evidence="3">
    <location>
        <begin position="7"/>
        <end position="341"/>
    </location>
</feature>
<dbReference type="KEGG" id="arev:RVR_1317"/>
<proteinExistence type="predicted"/>
<reference evidence="4 5" key="1">
    <citation type="journal article" date="2010" name="J. Bacteriol.">
        <title>Biochemical characterization of a novel indole prenyltransferase from Streptomyces sp. SN-593.</title>
        <authorList>
            <person name="Takahashi S."/>
            <person name="Takagi H."/>
            <person name="Toyoda A."/>
            <person name="Uramoto M."/>
            <person name="Nogawa T."/>
            <person name="Ueki M."/>
            <person name="Sakaki Y."/>
            <person name="Osada H."/>
        </authorList>
    </citation>
    <scope>NUCLEOTIDE SEQUENCE [LARGE SCALE GENOMIC DNA]</scope>
    <source>
        <strain evidence="4 5">SN-593</strain>
    </source>
</reference>
<evidence type="ECO:0000313" key="4">
    <source>
        <dbReference type="EMBL" id="BBA96148.1"/>
    </source>
</evidence>
<keyword evidence="4" id="KW-0012">Acyltransferase</keyword>
<evidence type="ECO:0000256" key="1">
    <source>
        <dbReference type="SAM" id="MobiDB-lite"/>
    </source>
</evidence>
<keyword evidence="2" id="KW-0472">Membrane</keyword>
<evidence type="ECO:0000313" key="5">
    <source>
        <dbReference type="Proteomes" id="UP000595703"/>
    </source>
</evidence>
<gene>
    <name evidence="4" type="ORF">RVR_1317</name>
</gene>
<sequence>MPGKRVDGIDGLRTLAVMLVIVYHFHPEILPGGSIGVDIFYTISGFVITRLLIAEFARTGDIGLRQFYRRRWLRLVPALLVVCVLTALLSFTPVQSFRHGVSASLLSAFSLVNLVRAAQPGAYSGVTAPLGHTWSLGVEEQFYLVWPPVLLLLLRRLKARTVLVAAVVLTLLPVLWRFHLWGSGAAHRIYNGPDTRADQLLAGAVLAIVLARLAPDDPWRETMRTWAARLWAPAVVLLGLMVWQVQITGNSAWIAPEYTVGFLVTALLAVVLLTALELLPSSPLTKVFSVAPVAWIGRNLSYGLYLWHYPLMHLLSDLGVQRMLFPSTLLATFIMALASYFLVEEPCRRLKQRRRGKPSGRGGGERPQEPLVTAPVAVPGQAG</sequence>
<reference evidence="4 5" key="3">
    <citation type="journal article" date="2011" name="Nat. Chem. Biol.">
        <title>Reveromycin A biosynthesis uses RevG and RevJ for stereospecific spiroacetal formation.</title>
        <authorList>
            <person name="Takahashi S."/>
            <person name="Toyoda A."/>
            <person name="Sekiyama Y."/>
            <person name="Takagi H."/>
            <person name="Nogawa T."/>
            <person name="Uramoto M."/>
            <person name="Suzuki R."/>
            <person name="Koshino H."/>
            <person name="Kumano T."/>
            <person name="Panthee S."/>
            <person name="Dairi T."/>
            <person name="Ishikawa J."/>
            <person name="Ikeda H."/>
            <person name="Sakaki Y."/>
            <person name="Osada H."/>
        </authorList>
    </citation>
    <scope>NUCLEOTIDE SEQUENCE [LARGE SCALE GENOMIC DNA]</scope>
    <source>
        <strain evidence="4 5">SN-593</strain>
    </source>
</reference>
<name>A0A7U3VM28_9ACTN</name>
<feature type="transmembrane region" description="Helical" evidence="2">
    <location>
        <begin position="226"/>
        <end position="246"/>
    </location>
</feature>
<reference evidence="4 5" key="2">
    <citation type="journal article" date="2011" name="J. Antibiot.">
        <title>Furaquinocins I and J: novel polyketide isoprenoid hybrid compounds from Streptomyces reveromyceticus SN-593.</title>
        <authorList>
            <person name="Panthee S."/>
            <person name="Takahashi S."/>
            <person name="Takagi H."/>
            <person name="Nogawa T."/>
            <person name="Oowada E."/>
            <person name="Uramoto M."/>
            <person name="Osada H."/>
        </authorList>
    </citation>
    <scope>NUCLEOTIDE SEQUENCE [LARGE SCALE GENOMIC DNA]</scope>
    <source>
        <strain evidence="4 5">SN-593</strain>
    </source>
</reference>
<evidence type="ECO:0000259" key="3">
    <source>
        <dbReference type="Pfam" id="PF01757"/>
    </source>
</evidence>
<feature type="transmembrane region" description="Helical" evidence="2">
    <location>
        <begin position="323"/>
        <end position="343"/>
    </location>
</feature>
<feature type="transmembrane region" description="Helical" evidence="2">
    <location>
        <begin position="35"/>
        <end position="53"/>
    </location>
</feature>
<feature type="transmembrane region" description="Helical" evidence="2">
    <location>
        <begin position="161"/>
        <end position="179"/>
    </location>
</feature>
<dbReference type="Pfam" id="PF01757">
    <property type="entry name" value="Acyl_transf_3"/>
    <property type="match status" value="1"/>
</dbReference>
<feature type="transmembrane region" description="Helical" evidence="2">
    <location>
        <begin position="73"/>
        <end position="91"/>
    </location>
</feature>